<evidence type="ECO:0000313" key="4">
    <source>
        <dbReference type="Proteomes" id="UP001597369"/>
    </source>
</evidence>
<dbReference type="InterPro" id="IPR000836">
    <property type="entry name" value="PRTase_dom"/>
</dbReference>
<protein>
    <submittedName>
        <fullName evidence="3">Phosphoribosyltransferase</fullName>
    </submittedName>
</protein>
<dbReference type="Gene3D" id="3.40.50.2020">
    <property type="match status" value="1"/>
</dbReference>
<dbReference type="CDD" id="cd06223">
    <property type="entry name" value="PRTases_typeI"/>
    <property type="match status" value="1"/>
</dbReference>
<feature type="region of interest" description="Disordered" evidence="1">
    <location>
        <begin position="107"/>
        <end position="148"/>
    </location>
</feature>
<dbReference type="Proteomes" id="UP001597369">
    <property type="component" value="Unassembled WGS sequence"/>
</dbReference>
<feature type="transmembrane region" description="Helical" evidence="2">
    <location>
        <begin position="6"/>
        <end position="22"/>
    </location>
</feature>
<gene>
    <name evidence="3" type="ORF">ACFSKU_08865</name>
</gene>
<keyword evidence="3" id="KW-0328">Glycosyltransferase</keyword>
<keyword evidence="2" id="KW-0812">Transmembrane</keyword>
<sequence length="420" mass="47951">MGGILAVAFIMLIMLLLFYFAIKDSRGKHRATTERQRFKDWNANRDSKRAAVGKETREVKKNLEVERRKEYKKNAQHINHETPRATAVANPMREQVTPSYWKSGANNYVQEKGEEPLKEEKDKKTDIKRTPAKGNKPDVKKTTARGKEAKENAELKALYSFDIAKPVEDSEIHESLWAEYGKIFSSDPALDMQRGKDISWVELSSEFKNRNTKRGFAYYSLLDYYPKNRYREVPAEVENIRRLIYAFKDGYNSSEIALLVASALYGEFSSEYQDWSEANTVFSIIPASTESRNKCRFLSFCSLVSEYLGVKNGYSAIEVNFDKEALKGVVGVDKTENLLYNAPVFAGKNVILFDDVKTSGGSFVQNANKLIELGANNVTGVFLGETYDSYSRGEPYWTVQEETSYREVIRLNDEPDDLPF</sequence>
<feature type="compositionally biased region" description="Basic and acidic residues" evidence="1">
    <location>
        <begin position="111"/>
        <end position="148"/>
    </location>
</feature>
<dbReference type="InterPro" id="IPR029057">
    <property type="entry name" value="PRTase-like"/>
</dbReference>
<keyword evidence="2" id="KW-1133">Transmembrane helix</keyword>
<organism evidence="3 4">
    <name type="scientific">Pontibacter silvestris</name>
    <dbReference type="NCBI Taxonomy" id="2305183"/>
    <lineage>
        <taxon>Bacteria</taxon>
        <taxon>Pseudomonadati</taxon>
        <taxon>Bacteroidota</taxon>
        <taxon>Cytophagia</taxon>
        <taxon>Cytophagales</taxon>
        <taxon>Hymenobacteraceae</taxon>
        <taxon>Pontibacter</taxon>
    </lineage>
</organism>
<accession>A0ABW4WW96</accession>
<keyword evidence="3" id="KW-0808">Transferase</keyword>
<evidence type="ECO:0000313" key="3">
    <source>
        <dbReference type="EMBL" id="MFD2066993.1"/>
    </source>
</evidence>
<keyword evidence="4" id="KW-1185">Reference proteome</keyword>
<dbReference type="RefSeq" id="WP_229963084.1">
    <property type="nucleotide sequence ID" value="NZ_JAJJWI010000050.1"/>
</dbReference>
<evidence type="ECO:0000256" key="2">
    <source>
        <dbReference type="SAM" id="Phobius"/>
    </source>
</evidence>
<reference evidence="4" key="1">
    <citation type="journal article" date="2019" name="Int. J. Syst. Evol. Microbiol.">
        <title>The Global Catalogue of Microorganisms (GCM) 10K type strain sequencing project: providing services to taxonomists for standard genome sequencing and annotation.</title>
        <authorList>
            <consortium name="The Broad Institute Genomics Platform"/>
            <consortium name="The Broad Institute Genome Sequencing Center for Infectious Disease"/>
            <person name="Wu L."/>
            <person name="Ma J."/>
        </authorList>
    </citation>
    <scope>NUCLEOTIDE SEQUENCE [LARGE SCALE GENOMIC DNA]</scope>
    <source>
        <strain evidence="4">JCM 16545</strain>
    </source>
</reference>
<proteinExistence type="predicted"/>
<comment type="caution">
    <text evidence="3">The sequence shown here is derived from an EMBL/GenBank/DDBJ whole genome shotgun (WGS) entry which is preliminary data.</text>
</comment>
<dbReference type="GO" id="GO:0016757">
    <property type="term" value="F:glycosyltransferase activity"/>
    <property type="evidence" value="ECO:0007669"/>
    <property type="project" value="UniProtKB-KW"/>
</dbReference>
<dbReference type="SUPFAM" id="SSF53271">
    <property type="entry name" value="PRTase-like"/>
    <property type="match status" value="1"/>
</dbReference>
<name>A0ABW4WW96_9BACT</name>
<keyword evidence="2" id="KW-0472">Membrane</keyword>
<dbReference type="EMBL" id="JBHUHV010000026">
    <property type="protein sequence ID" value="MFD2066993.1"/>
    <property type="molecule type" value="Genomic_DNA"/>
</dbReference>
<evidence type="ECO:0000256" key="1">
    <source>
        <dbReference type="SAM" id="MobiDB-lite"/>
    </source>
</evidence>